<feature type="compositionally biased region" description="Pro residues" evidence="1">
    <location>
        <begin position="128"/>
        <end position="159"/>
    </location>
</feature>
<dbReference type="EMBL" id="CP010803">
    <property type="protein sequence ID" value="AJY47184.1"/>
    <property type="molecule type" value="Genomic_DNA"/>
</dbReference>
<dbReference type="OrthoDB" id="7161229at2"/>
<dbReference type="RefSeq" id="WP_045683363.1">
    <property type="nucleotide sequence ID" value="NZ_CP010803.1"/>
</dbReference>
<dbReference type="HOGENOM" id="CLU_066414_0_0_5"/>
<dbReference type="KEGG" id="mey:TM49_18310"/>
<gene>
    <name evidence="3" type="ORF">TM49_18310</name>
</gene>
<name>A0A0D5LSK2_MAREN</name>
<dbReference type="PRINTS" id="PR01217">
    <property type="entry name" value="PRICHEXTENSN"/>
</dbReference>
<dbReference type="AlphaFoldDB" id="A0A0D5LSK2"/>
<dbReference type="Proteomes" id="UP000032611">
    <property type="component" value="Chromosome"/>
</dbReference>
<accession>A0A0D5LSK2</accession>
<feature type="chain" id="PRO_5002295337" evidence="2">
    <location>
        <begin position="25"/>
        <end position="384"/>
    </location>
</feature>
<feature type="region of interest" description="Disordered" evidence="1">
    <location>
        <begin position="63"/>
        <end position="285"/>
    </location>
</feature>
<feature type="compositionally biased region" description="Pro residues" evidence="1">
    <location>
        <begin position="109"/>
        <end position="121"/>
    </location>
</feature>
<feature type="compositionally biased region" description="Acidic residues" evidence="1">
    <location>
        <begin position="75"/>
        <end position="85"/>
    </location>
</feature>
<evidence type="ECO:0000256" key="1">
    <source>
        <dbReference type="SAM" id="MobiDB-lite"/>
    </source>
</evidence>
<proteinExistence type="predicted"/>
<feature type="compositionally biased region" description="Acidic residues" evidence="1">
    <location>
        <begin position="181"/>
        <end position="192"/>
    </location>
</feature>
<keyword evidence="2" id="KW-0732">Signal</keyword>
<sequence length="384" mass="40148">MKRSLVISFVLHCLILGSAMLVLGAPAPLEVADVDALPVTLVPVEDVTQIQQGDDKADLAEIAAPVPTKRPTEVADAENVGDNDVDLSTQKDAAPSTREEKQAAIPKPAEAPEPQPAPEPEPVAETPAPAPVEEPPPPAPTPAPKPAPAPAPEPAPAPTPEAVETPAPAPAPAPEPQTAEAEPEQPAEEETTELAFPDQAPLPTRRPPEPQRQVAETKPAPQKPAEKKPETDNQTTASTTPEKDDFNVDDIAALLNRTEAEGGGARRSEAPAALGGQRTTAGSTLSQSEIDALRGQIQRNWSILAGLDGADGVRIRIHMKLDPSGAIIGEPEVTATGGSDSARRILAGGARRAVLKASPFTQLPPEKYDAWSEVIVNFDPSQMI</sequence>
<organism evidence="3 4">
    <name type="scientific">Martelella endophytica</name>
    <dbReference type="NCBI Taxonomy" id="1486262"/>
    <lineage>
        <taxon>Bacteria</taxon>
        <taxon>Pseudomonadati</taxon>
        <taxon>Pseudomonadota</taxon>
        <taxon>Alphaproteobacteria</taxon>
        <taxon>Hyphomicrobiales</taxon>
        <taxon>Aurantimonadaceae</taxon>
        <taxon>Martelella</taxon>
    </lineage>
</organism>
<dbReference type="Gene3D" id="3.30.1150.10">
    <property type="match status" value="1"/>
</dbReference>
<reference evidence="3 4" key="1">
    <citation type="journal article" date="2015" name="Genome Announc.">
        <title>Complete genome sequence of Martelella endophytica YC6887, which has antifungal activity associated with a halophyte.</title>
        <authorList>
            <person name="Khan A."/>
            <person name="Khan H."/>
            <person name="Chung E.J."/>
            <person name="Hossain M.T."/>
            <person name="Chung Y.R."/>
        </authorList>
    </citation>
    <scope>NUCLEOTIDE SEQUENCE [LARGE SCALE GENOMIC DNA]</scope>
    <source>
        <strain evidence="3">YC6887</strain>
    </source>
</reference>
<evidence type="ECO:0000313" key="3">
    <source>
        <dbReference type="EMBL" id="AJY47184.1"/>
    </source>
</evidence>
<feature type="compositionally biased region" description="Basic and acidic residues" evidence="1">
    <location>
        <begin position="258"/>
        <end position="269"/>
    </location>
</feature>
<dbReference type="STRING" id="1486262.TM49_18310"/>
<evidence type="ECO:0000256" key="2">
    <source>
        <dbReference type="SAM" id="SignalP"/>
    </source>
</evidence>
<evidence type="ECO:0000313" key="4">
    <source>
        <dbReference type="Proteomes" id="UP000032611"/>
    </source>
</evidence>
<keyword evidence="4" id="KW-1185">Reference proteome</keyword>
<dbReference type="PATRIC" id="fig|1486262.3.peg.3787"/>
<protein>
    <submittedName>
        <fullName evidence="3">Signal peptide protein</fullName>
    </submittedName>
</protein>
<feature type="signal peptide" evidence="2">
    <location>
        <begin position="1"/>
        <end position="24"/>
    </location>
</feature>